<comment type="caution">
    <text evidence="2">The sequence shown here is derived from an EMBL/GenBank/DDBJ whole genome shotgun (WGS) entry which is preliminary data.</text>
</comment>
<keyword evidence="1" id="KW-0472">Membrane</keyword>
<dbReference type="STRING" id="36847.CLNEO_29480"/>
<keyword evidence="1" id="KW-1133">Transmembrane helix</keyword>
<dbReference type="RefSeq" id="WP_083532066.1">
    <property type="nucleotide sequence ID" value="NZ_LRVM01000018.1"/>
</dbReference>
<name>A0A136WB81_9FIRM</name>
<evidence type="ECO:0000313" key="3">
    <source>
        <dbReference type="Proteomes" id="UP000070539"/>
    </source>
</evidence>
<evidence type="ECO:0000256" key="1">
    <source>
        <dbReference type="SAM" id="Phobius"/>
    </source>
</evidence>
<accession>A0A136WB81</accession>
<keyword evidence="1" id="KW-0812">Transmembrane</keyword>
<dbReference type="Proteomes" id="UP000070539">
    <property type="component" value="Unassembled WGS sequence"/>
</dbReference>
<dbReference type="EMBL" id="LRVM01000018">
    <property type="protein sequence ID" value="KXL51696.1"/>
    <property type="molecule type" value="Genomic_DNA"/>
</dbReference>
<gene>
    <name evidence="2" type="ORF">CLNEO_29480</name>
</gene>
<evidence type="ECO:0000313" key="2">
    <source>
        <dbReference type="EMBL" id="KXL51696.1"/>
    </source>
</evidence>
<protein>
    <submittedName>
        <fullName evidence="2">Virus attachment protein p12 family protein</fullName>
    </submittedName>
</protein>
<dbReference type="AlphaFoldDB" id="A0A136WB81"/>
<organism evidence="2 3">
    <name type="scientific">Anaerotignum neopropionicum</name>
    <dbReference type="NCBI Taxonomy" id="36847"/>
    <lineage>
        <taxon>Bacteria</taxon>
        <taxon>Bacillati</taxon>
        <taxon>Bacillota</taxon>
        <taxon>Clostridia</taxon>
        <taxon>Lachnospirales</taxon>
        <taxon>Anaerotignaceae</taxon>
        <taxon>Anaerotignum</taxon>
    </lineage>
</organism>
<feature type="transmembrane region" description="Helical" evidence="1">
    <location>
        <begin position="6"/>
        <end position="24"/>
    </location>
</feature>
<dbReference type="Pfam" id="PF12669">
    <property type="entry name" value="FeoB_associated"/>
    <property type="match status" value="1"/>
</dbReference>
<reference evidence="2 3" key="1">
    <citation type="submission" date="2016-01" db="EMBL/GenBank/DDBJ databases">
        <title>Genome sequence of Clostridium neopropionicum X4, DSM-3847.</title>
        <authorList>
            <person name="Poehlein A."/>
            <person name="Beck M.H."/>
            <person name="Bengelsdorf F.R."/>
            <person name="Daniel R."/>
            <person name="Duerre P."/>
        </authorList>
    </citation>
    <scope>NUCLEOTIDE SEQUENCE [LARGE SCALE GENOMIC DNA]</scope>
    <source>
        <strain evidence="2 3">DSM-3847</strain>
    </source>
</reference>
<keyword evidence="3" id="KW-1185">Reference proteome</keyword>
<sequence length="44" mass="4731">MDALDYIILGIIIIGVLWAVRSIIKKGGCCGCSGNCESCKKEKK</sequence>
<proteinExistence type="predicted"/>